<dbReference type="Proteomes" id="UP000199161">
    <property type="component" value="Unassembled WGS sequence"/>
</dbReference>
<keyword evidence="1" id="KW-1133">Transmembrane helix</keyword>
<keyword evidence="1" id="KW-0472">Membrane</keyword>
<accession>A0A1I1DWQ8</accession>
<keyword evidence="3" id="KW-1185">Reference proteome</keyword>
<evidence type="ECO:0000313" key="3">
    <source>
        <dbReference type="Proteomes" id="UP000199161"/>
    </source>
</evidence>
<dbReference type="EMBL" id="FOKW01000002">
    <property type="protein sequence ID" value="SFB79257.1"/>
    <property type="molecule type" value="Genomic_DNA"/>
</dbReference>
<dbReference type="AlphaFoldDB" id="A0A1I1DWQ8"/>
<proteinExistence type="predicted"/>
<feature type="transmembrane region" description="Helical" evidence="1">
    <location>
        <begin position="7"/>
        <end position="27"/>
    </location>
</feature>
<feature type="transmembrane region" description="Helical" evidence="1">
    <location>
        <begin position="33"/>
        <end position="54"/>
    </location>
</feature>
<dbReference type="RefSeq" id="WP_177209094.1">
    <property type="nucleotide sequence ID" value="NZ_FOKW01000002.1"/>
</dbReference>
<gene>
    <name evidence="2" type="ORF">SAMN05444422_10237</name>
</gene>
<reference evidence="3" key="1">
    <citation type="submission" date="2016-10" db="EMBL/GenBank/DDBJ databases">
        <authorList>
            <person name="Varghese N."/>
            <person name="Submissions S."/>
        </authorList>
    </citation>
    <scope>NUCLEOTIDE SEQUENCE [LARGE SCALE GENOMIC DNA]</scope>
    <source>
        <strain evidence="3">DSM 13078</strain>
    </source>
</reference>
<evidence type="ECO:0000313" key="2">
    <source>
        <dbReference type="EMBL" id="SFB79257.1"/>
    </source>
</evidence>
<organism evidence="2 3">
    <name type="scientific">Natronobacterium haloterrestre</name>
    <name type="common">Halobiforma haloterrestris</name>
    <dbReference type="NCBI Taxonomy" id="148448"/>
    <lineage>
        <taxon>Archaea</taxon>
        <taxon>Methanobacteriati</taxon>
        <taxon>Methanobacteriota</taxon>
        <taxon>Stenosarchaea group</taxon>
        <taxon>Halobacteria</taxon>
        <taxon>Halobacteriales</taxon>
        <taxon>Natrialbaceae</taxon>
        <taxon>Natronobacterium</taxon>
    </lineage>
</organism>
<name>A0A1I1DWQ8_NATHA</name>
<sequence length="58" mass="5285">MSDVPDGAMIGAAGGAGAVAGGAIAAITEGNLVLGLVSSAAAGAILSGSIALYLSARR</sequence>
<protein>
    <submittedName>
        <fullName evidence="2">Uncharacterized protein</fullName>
    </submittedName>
</protein>
<keyword evidence="1" id="KW-0812">Transmembrane</keyword>
<evidence type="ECO:0000256" key="1">
    <source>
        <dbReference type="SAM" id="Phobius"/>
    </source>
</evidence>